<dbReference type="Gene3D" id="2.60.40.1080">
    <property type="match status" value="8"/>
</dbReference>
<gene>
    <name evidence="3" type="ORF">L1F29_31835</name>
</gene>
<proteinExistence type="predicted"/>
<evidence type="ECO:0000256" key="1">
    <source>
        <dbReference type="SAM" id="SignalP"/>
    </source>
</evidence>
<dbReference type="EMBL" id="CP091430">
    <property type="protein sequence ID" value="UVI29924.1"/>
    <property type="molecule type" value="Genomic_DNA"/>
</dbReference>
<dbReference type="SUPFAM" id="SSF49373">
    <property type="entry name" value="Invasin/intimin cell-adhesion fragments"/>
    <property type="match status" value="5"/>
</dbReference>
<protein>
    <submittedName>
        <fullName evidence="3">Ig-like domain-containing protein</fullName>
    </submittedName>
</protein>
<evidence type="ECO:0000259" key="2">
    <source>
        <dbReference type="SMART" id="SM00635"/>
    </source>
</evidence>
<keyword evidence="4" id="KW-1185">Reference proteome</keyword>
<evidence type="ECO:0000313" key="4">
    <source>
        <dbReference type="Proteomes" id="UP001057877"/>
    </source>
</evidence>
<feature type="domain" description="BIG2" evidence="2">
    <location>
        <begin position="217"/>
        <end position="300"/>
    </location>
</feature>
<dbReference type="Pfam" id="PF02368">
    <property type="entry name" value="Big_2"/>
    <property type="match status" value="2"/>
</dbReference>
<name>A0ABY5S8C8_9BACL</name>
<sequence length="728" mass="77003">MISRPTSSPARTLRAALAAGLALVLMLSAMSGAAIAAEETVTGIAFETVPSPAKLYIDDETMALRVNAAISGATSVKDVTLDAVWTSSNTSAIKVDKGVLTAVSKGTSTIRAQYKGFTVSVIMTSEYKYDKITMKSDGAALEDKEEVKLGQDPSYTLTATKDDVDSEITKLASWTSSNEAVATVSEGKITLLAAGETTITAKYRGRSDSVKLKVTSPYKKLTISPRSLMEFEIGNAAKSVTVSAELIDGGTDQSLTDKVTWLSANSAVATVEKGVVTPVGAGTTTITADYLGVSDSFTVVVRPPFEAMRISPDQAQHILLKDKGTGIQFKVEVLDPPAEAEDVTSSATWTSDNVFAATVSDTGLVTPKAVGKTTIKAEYKGLSRQVVVNVYPTVSKLEAAKDKVEVFVDDNITLPKVNATSLTDEIVDVSDLVTWTSNDNSVVRLEKDKWVAKKVGTAVLTAEIDGETVTVKVAVNEKPLILIPEVTDMSIVIGQEVKLPKITVTYESGNEEDVSSLVTWKTTSTNILVKAPNVRGLVKTSATLTATYLGKSTTVRVTVEEEITKIYVEANSLLLNPGRSKSIKVTGVYKSGKSVSLGSKMNWTIDPDTLATVKGATVKALEEGTGKLTGSYQGKVVQIALIVKQKLKKLTASDKSLQLAIGGTGTFKITGEYENGRLIDATKSAVWTSSKASVVKVEGGVVTAVAKGTATIKAVFEGKSITMRVTVK</sequence>
<reference evidence="3" key="1">
    <citation type="submission" date="2022-01" db="EMBL/GenBank/DDBJ databases">
        <title>Paenibacillus spongiae sp. nov., isolated from marine sponge.</title>
        <authorList>
            <person name="Li Z."/>
            <person name="Zhang M."/>
        </authorList>
    </citation>
    <scope>NUCLEOTIDE SEQUENCE</scope>
    <source>
        <strain evidence="3">PHS-Z3</strain>
    </source>
</reference>
<feature type="domain" description="BIG2" evidence="2">
    <location>
        <begin position="304"/>
        <end position="389"/>
    </location>
</feature>
<dbReference type="Proteomes" id="UP001057877">
    <property type="component" value="Chromosome"/>
</dbReference>
<feature type="domain" description="BIG2" evidence="2">
    <location>
        <begin position="476"/>
        <end position="558"/>
    </location>
</feature>
<dbReference type="RefSeq" id="WP_258385995.1">
    <property type="nucleotide sequence ID" value="NZ_CP091430.1"/>
</dbReference>
<dbReference type="InterPro" id="IPR008964">
    <property type="entry name" value="Invasin/intimin_cell_adhesion"/>
</dbReference>
<accession>A0ABY5S8C8</accession>
<feature type="domain" description="BIG2" evidence="2">
    <location>
        <begin position="135"/>
        <end position="213"/>
    </location>
</feature>
<organism evidence="3 4">
    <name type="scientific">Paenibacillus spongiae</name>
    <dbReference type="NCBI Taxonomy" id="2909671"/>
    <lineage>
        <taxon>Bacteria</taxon>
        <taxon>Bacillati</taxon>
        <taxon>Bacillota</taxon>
        <taxon>Bacilli</taxon>
        <taxon>Bacillales</taxon>
        <taxon>Paenibacillaceae</taxon>
        <taxon>Paenibacillus</taxon>
    </lineage>
</organism>
<feature type="domain" description="BIG2" evidence="2">
    <location>
        <begin position="646"/>
        <end position="726"/>
    </location>
</feature>
<dbReference type="InterPro" id="IPR003343">
    <property type="entry name" value="Big_2"/>
</dbReference>
<feature type="domain" description="BIG2" evidence="2">
    <location>
        <begin position="42"/>
        <end position="124"/>
    </location>
</feature>
<dbReference type="SMART" id="SM00635">
    <property type="entry name" value="BID_2"/>
    <property type="match status" value="7"/>
</dbReference>
<evidence type="ECO:0000313" key="3">
    <source>
        <dbReference type="EMBL" id="UVI29924.1"/>
    </source>
</evidence>
<feature type="signal peptide" evidence="1">
    <location>
        <begin position="1"/>
        <end position="36"/>
    </location>
</feature>
<feature type="domain" description="BIG2" evidence="2">
    <location>
        <begin position="562"/>
        <end position="642"/>
    </location>
</feature>
<keyword evidence="1" id="KW-0732">Signal</keyword>
<feature type="chain" id="PRO_5046093599" evidence="1">
    <location>
        <begin position="37"/>
        <end position="728"/>
    </location>
</feature>